<evidence type="ECO:0000313" key="4">
    <source>
        <dbReference type="Proteomes" id="UP000283128"/>
    </source>
</evidence>
<dbReference type="PIRSF" id="PIRSF026713">
    <property type="entry name" value="PMI_Firm_long_prd"/>
    <property type="match status" value="1"/>
</dbReference>
<reference evidence="3 4" key="1">
    <citation type="submission" date="2019-01" db="EMBL/GenBank/DDBJ databases">
        <title>Genome sequences of Streptomyces and Rhizobium isolates collected from root and soil.</title>
        <authorList>
            <person name="Chhettri S."/>
            <person name="Sevigny J.L."/>
            <person name="Sen A."/>
            <person name="Ennis N."/>
            <person name="Tisa L."/>
        </authorList>
    </citation>
    <scope>NUCLEOTIDE SEQUENCE [LARGE SCALE GENOMIC DNA]</scope>
    <source>
        <strain evidence="3 4">San01</strain>
    </source>
</reference>
<sequence length="574" mass="63330">MTRPYERNPRYAAVDGTVVCGWGAAAKTVPPGPAVLALDGPAALNWADAAAGLAAALSDRGIPVQSVDLREYEADWDTLLKRTGDSSGPESDPYYLPLAQNSLADVYRELPQAERPREGLLIVYGPGAALVEHDVLWYADLPKRYAEAAVAAGELPLGVNLGRHREPGDLRRLFYADWPMTDAHRDALACRIDRWLDLQDPEAPASVDGETMRATLAALAAGPVRSRPYFNSTPWGGQWAARELGFEPQKGNTALGYELIAPEAGVLIGDGPQAEVELPFQLLCVLHPVEFLGAAVHEEYGTSFPIRYDYLDTVEGDHLSLHLHPRAEYMRTCFGWPYTQHETYYVTANSGDDPRIYLGLQQDADIDLMRKQVEAAMERGEEMGVERFVQIHPSQEGQLYMIPAGTPHASGTGNLVLEVSATPYLYSLRFYDWLRKDAQGNSRPLPYDHGFANLDSRRQGEDVIRDLIQDPRTLREGPGWREEVLGALPEMFYEVRRLVIDPAAADAEPAEDDTEGRFHILNVSSGDGVVIETSDGQSHELVFAETLTVPAAVGAYRLRPLGKRPVHVVKSLVR</sequence>
<dbReference type="InterPro" id="IPR014710">
    <property type="entry name" value="RmlC-like_jellyroll"/>
</dbReference>
<protein>
    <recommendedName>
        <fullName evidence="5">ROK family protein</fullName>
    </recommendedName>
</protein>
<dbReference type="SUPFAM" id="SSF51182">
    <property type="entry name" value="RmlC-like cupins"/>
    <property type="match status" value="1"/>
</dbReference>
<keyword evidence="2" id="KW-0862">Zinc</keyword>
<evidence type="ECO:0000313" key="3">
    <source>
        <dbReference type="EMBL" id="RVU23764.1"/>
    </source>
</evidence>
<evidence type="ECO:0000256" key="2">
    <source>
        <dbReference type="ARBA" id="ARBA00022833"/>
    </source>
</evidence>
<organism evidence="3 4">
    <name type="scientific">Streptomyces antnestii</name>
    <dbReference type="NCBI Taxonomy" id="2494256"/>
    <lineage>
        <taxon>Bacteria</taxon>
        <taxon>Bacillati</taxon>
        <taxon>Actinomycetota</taxon>
        <taxon>Actinomycetes</taxon>
        <taxon>Kitasatosporales</taxon>
        <taxon>Streptomycetaceae</taxon>
        <taxon>Streptomyces</taxon>
    </lineage>
</organism>
<dbReference type="PANTHER" id="PTHR42742">
    <property type="entry name" value="TRANSCRIPTIONAL REPRESSOR MPRA"/>
    <property type="match status" value="1"/>
</dbReference>
<name>A0A3S2XUM1_9ACTN</name>
<gene>
    <name evidence="3" type="ORF">EOT10_17000</name>
</gene>
<dbReference type="OrthoDB" id="9808275at2"/>
<dbReference type="Proteomes" id="UP000283128">
    <property type="component" value="Unassembled WGS sequence"/>
</dbReference>
<proteinExistence type="predicted"/>
<dbReference type="InterPro" id="IPR016847">
    <property type="entry name" value="Man6P_Isoase_Firm_lng_prd"/>
</dbReference>
<dbReference type="AlphaFoldDB" id="A0A3S2XUM1"/>
<evidence type="ECO:0008006" key="5">
    <source>
        <dbReference type="Google" id="ProtNLM"/>
    </source>
</evidence>
<dbReference type="RefSeq" id="WP_127829060.1">
    <property type="nucleotide sequence ID" value="NZ_RZYA01000007.1"/>
</dbReference>
<accession>A0A3S2XUM1</accession>
<dbReference type="EMBL" id="RZYA01000007">
    <property type="protein sequence ID" value="RVU23764.1"/>
    <property type="molecule type" value="Genomic_DNA"/>
</dbReference>
<dbReference type="CDD" id="cd07010">
    <property type="entry name" value="cupin_PMI_type_I_N_bac"/>
    <property type="match status" value="1"/>
</dbReference>
<dbReference type="InterPro" id="IPR051804">
    <property type="entry name" value="Carb_Metab_Reg_Kinase/Isom"/>
</dbReference>
<keyword evidence="1" id="KW-0479">Metal-binding</keyword>
<evidence type="ECO:0000256" key="1">
    <source>
        <dbReference type="ARBA" id="ARBA00022723"/>
    </source>
</evidence>
<keyword evidence="4" id="KW-1185">Reference proteome</keyword>
<dbReference type="InterPro" id="IPR011051">
    <property type="entry name" value="RmlC_Cupin_sf"/>
</dbReference>
<dbReference type="PANTHER" id="PTHR42742:SF3">
    <property type="entry name" value="FRUCTOKINASE"/>
    <property type="match status" value="1"/>
</dbReference>
<comment type="caution">
    <text evidence="3">The sequence shown here is derived from an EMBL/GenBank/DDBJ whole genome shotgun (WGS) entry which is preliminary data.</text>
</comment>
<dbReference type="GO" id="GO:0046872">
    <property type="term" value="F:metal ion binding"/>
    <property type="evidence" value="ECO:0007669"/>
    <property type="project" value="UniProtKB-KW"/>
</dbReference>
<dbReference type="Gene3D" id="2.60.120.10">
    <property type="entry name" value="Jelly Rolls"/>
    <property type="match status" value="1"/>
</dbReference>